<reference evidence="2 3" key="1">
    <citation type="submission" date="2019-12" db="EMBL/GenBank/DDBJ databases">
        <title>Mucilaginibacter sp. HMF7410 genome sequencing and assembly.</title>
        <authorList>
            <person name="Kang H."/>
            <person name="Cha I."/>
            <person name="Kim H."/>
            <person name="Joh K."/>
        </authorList>
    </citation>
    <scope>NUCLEOTIDE SEQUENCE [LARGE SCALE GENOMIC DNA]</scope>
    <source>
        <strain evidence="2 3">HMF7410</strain>
    </source>
</reference>
<name>A0A7K1STK1_9SPHI</name>
<evidence type="ECO:0000259" key="1">
    <source>
        <dbReference type="Pfam" id="PF00535"/>
    </source>
</evidence>
<comment type="caution">
    <text evidence="2">The sequence shown here is derived from an EMBL/GenBank/DDBJ whole genome shotgun (WGS) entry which is preliminary data.</text>
</comment>
<accession>A0A7K1STK1</accession>
<evidence type="ECO:0000313" key="2">
    <source>
        <dbReference type="EMBL" id="MVN20632.1"/>
    </source>
</evidence>
<dbReference type="GO" id="GO:0016740">
    <property type="term" value="F:transferase activity"/>
    <property type="evidence" value="ECO:0007669"/>
    <property type="project" value="UniProtKB-KW"/>
</dbReference>
<dbReference type="InterPro" id="IPR001173">
    <property type="entry name" value="Glyco_trans_2-like"/>
</dbReference>
<sequence length="245" mass="27702">MKISVITVCYNAVSTIESSILSLLEQDYEDVEYIVIDGGSADGTVGVINRYLSHISYFSSEPDNGIYDALNKGIEHATGDVIGILHANDCFASQNVLSTIAQVFQSKDVDAVYSDLIFYNDKGETVRKWKSATSKRLLLELGWMPPHPTLFIKKKIYDQYGNYRLDFGTAADYELILRFFYRYRIKTGYVNLVFVKMLTGGLSNKSILSHVRGNINDFKAMKKHGLHAPFIAVFLKPLQKLIQYL</sequence>
<dbReference type="EMBL" id="WPIK01000003">
    <property type="protein sequence ID" value="MVN20632.1"/>
    <property type="molecule type" value="Genomic_DNA"/>
</dbReference>
<keyword evidence="3" id="KW-1185">Reference proteome</keyword>
<dbReference type="InterPro" id="IPR050834">
    <property type="entry name" value="Glycosyltransf_2"/>
</dbReference>
<dbReference type="CDD" id="cd06433">
    <property type="entry name" value="GT_2_WfgS_like"/>
    <property type="match status" value="1"/>
</dbReference>
<dbReference type="Gene3D" id="3.90.550.10">
    <property type="entry name" value="Spore Coat Polysaccharide Biosynthesis Protein SpsA, Chain A"/>
    <property type="match status" value="1"/>
</dbReference>
<organism evidence="2 3">
    <name type="scientific">Mucilaginibacter arboris</name>
    <dbReference type="NCBI Taxonomy" id="2682090"/>
    <lineage>
        <taxon>Bacteria</taxon>
        <taxon>Pseudomonadati</taxon>
        <taxon>Bacteroidota</taxon>
        <taxon>Sphingobacteriia</taxon>
        <taxon>Sphingobacteriales</taxon>
        <taxon>Sphingobacteriaceae</taxon>
        <taxon>Mucilaginibacter</taxon>
    </lineage>
</organism>
<proteinExistence type="predicted"/>
<dbReference type="Proteomes" id="UP000462014">
    <property type="component" value="Unassembled WGS sequence"/>
</dbReference>
<keyword evidence="2" id="KW-0808">Transferase</keyword>
<dbReference type="InterPro" id="IPR029044">
    <property type="entry name" value="Nucleotide-diphossugar_trans"/>
</dbReference>
<dbReference type="AlphaFoldDB" id="A0A7K1STK1"/>
<feature type="domain" description="Glycosyltransferase 2-like" evidence="1">
    <location>
        <begin position="4"/>
        <end position="129"/>
    </location>
</feature>
<dbReference type="PANTHER" id="PTHR43685:SF2">
    <property type="entry name" value="GLYCOSYLTRANSFERASE 2-LIKE DOMAIN-CONTAINING PROTEIN"/>
    <property type="match status" value="1"/>
</dbReference>
<dbReference type="PANTHER" id="PTHR43685">
    <property type="entry name" value="GLYCOSYLTRANSFERASE"/>
    <property type="match status" value="1"/>
</dbReference>
<evidence type="ECO:0000313" key="3">
    <source>
        <dbReference type="Proteomes" id="UP000462014"/>
    </source>
</evidence>
<gene>
    <name evidence="2" type="ORF">GO621_03675</name>
</gene>
<dbReference type="Pfam" id="PF00535">
    <property type="entry name" value="Glycos_transf_2"/>
    <property type="match status" value="1"/>
</dbReference>
<dbReference type="RefSeq" id="WP_157564303.1">
    <property type="nucleotide sequence ID" value="NZ_WPIK01000003.1"/>
</dbReference>
<dbReference type="SUPFAM" id="SSF53448">
    <property type="entry name" value="Nucleotide-diphospho-sugar transferases"/>
    <property type="match status" value="1"/>
</dbReference>
<protein>
    <submittedName>
        <fullName evidence="2">Glycosyltransferase</fullName>
    </submittedName>
</protein>